<comment type="caution">
    <text evidence="4">The sequence shown here is derived from an EMBL/GenBank/DDBJ whole genome shotgun (WGS) entry which is preliminary data.</text>
</comment>
<dbReference type="Gene3D" id="3.40.50.1110">
    <property type="entry name" value="SGNH hydrolase"/>
    <property type="match status" value="1"/>
</dbReference>
<reference evidence="4 5" key="1">
    <citation type="submission" date="2020-08" db="EMBL/GenBank/DDBJ databases">
        <title>Genomic Encyclopedia of Type Strains, Phase IV (KMG-IV): sequencing the most valuable type-strain genomes for metagenomic binning, comparative biology and taxonomic classification.</title>
        <authorList>
            <person name="Goeker M."/>
        </authorList>
    </citation>
    <scope>NUCLEOTIDE SEQUENCE [LARGE SCALE GENOMIC DNA]</scope>
    <source>
        <strain evidence="4 5">DSM 23562</strain>
    </source>
</reference>
<gene>
    <name evidence="4" type="ORF">HNQ39_005026</name>
</gene>
<feature type="domain" description="Sialate O-acetylesterase" evidence="3">
    <location>
        <begin position="102"/>
        <end position="367"/>
    </location>
</feature>
<dbReference type="PANTHER" id="PTHR22901:SF0">
    <property type="entry name" value="SIALATE O-ACETYLESTERASE"/>
    <property type="match status" value="1"/>
</dbReference>
<keyword evidence="2" id="KW-0732">Signal</keyword>
<dbReference type="EMBL" id="JACHGW010000005">
    <property type="protein sequence ID" value="MBB6053194.1"/>
    <property type="molecule type" value="Genomic_DNA"/>
</dbReference>
<dbReference type="InterPro" id="IPR039329">
    <property type="entry name" value="SIAE"/>
</dbReference>
<accession>A0A7W9W868</accession>
<proteinExistence type="predicted"/>
<dbReference type="GO" id="GO:0001681">
    <property type="term" value="F:sialate O-acetylesterase activity"/>
    <property type="evidence" value="ECO:0007669"/>
    <property type="project" value="UniProtKB-EC"/>
</dbReference>
<evidence type="ECO:0000256" key="1">
    <source>
        <dbReference type="ARBA" id="ARBA00022801"/>
    </source>
</evidence>
<feature type="signal peptide" evidence="2">
    <location>
        <begin position="1"/>
        <end position="19"/>
    </location>
</feature>
<dbReference type="AlphaFoldDB" id="A0A7W9W868"/>
<protein>
    <submittedName>
        <fullName evidence="4">Sialate O-acetylesterase</fullName>
        <ecNumber evidence="4">3.1.1.53</ecNumber>
    </submittedName>
</protein>
<dbReference type="InterPro" id="IPR036514">
    <property type="entry name" value="SGNH_hydro_sf"/>
</dbReference>
<dbReference type="InterPro" id="IPR005181">
    <property type="entry name" value="SASA"/>
</dbReference>
<dbReference type="Proteomes" id="UP000520814">
    <property type="component" value="Unassembled WGS sequence"/>
</dbReference>
<evidence type="ECO:0000313" key="4">
    <source>
        <dbReference type="EMBL" id="MBB6053194.1"/>
    </source>
</evidence>
<dbReference type="SUPFAM" id="SSF52266">
    <property type="entry name" value="SGNH hydrolase"/>
    <property type="match status" value="1"/>
</dbReference>
<dbReference type="PANTHER" id="PTHR22901">
    <property type="entry name" value="SIALATE O-ACETYLESTERASE"/>
    <property type="match status" value="1"/>
</dbReference>
<sequence>MKRLLFLAATVALATAAHADVKLPAILNEGMVLQRSAPLNFWGWADDGEQVTVEFLGQKKTVTAKNGKWELTLKAIRTAGGPFPLTISGKNKIEFKDILVGEVWVCSGQSNMEWTLKNSFQSDGDIAKSANPNLRLFMVKNTRSDSPKQDVEVQQPWGAASPETAAGFSAVGYYFGRMLQEKLGVPIGLISSDWGGTPAEAWTPEERLTSNPELKKIVESYPAARARYDEQLKKWEADSAQAKAEGKRAPNRPNLWRYSELYNAMIAPITHFGIRGAIWYQGESNASRAMQYRELFPTMIESWRSVWDKKDMPFYLVQLAPYQGTGSPKTEYAELREAQTLATQRLKNVGMAVITDVGEEKDIHPKKKQPVGERLALLARRDLYKEKGLVAQGPSMKKVSFDGAKAVVTFENTGTGLMAASTDSLGNSVEAGKVVGFTVAGSDGVFYPAEAVLEGTDRVVVTCAQVPSPKAVRYAFINFPITNLWNKEGLPANPFRSDMPK</sequence>
<dbReference type="EC" id="3.1.1.53" evidence="4"/>
<evidence type="ECO:0000259" key="3">
    <source>
        <dbReference type="Pfam" id="PF03629"/>
    </source>
</evidence>
<evidence type="ECO:0000256" key="2">
    <source>
        <dbReference type="SAM" id="SignalP"/>
    </source>
</evidence>
<dbReference type="Pfam" id="PF03629">
    <property type="entry name" value="SASA"/>
    <property type="match status" value="1"/>
</dbReference>
<keyword evidence="5" id="KW-1185">Reference proteome</keyword>
<dbReference type="RefSeq" id="WP_184203242.1">
    <property type="nucleotide sequence ID" value="NZ_JACHGW010000005.1"/>
</dbReference>
<feature type="chain" id="PRO_5031507242" evidence="2">
    <location>
        <begin position="20"/>
        <end position="501"/>
    </location>
</feature>
<evidence type="ECO:0000313" key="5">
    <source>
        <dbReference type="Proteomes" id="UP000520814"/>
    </source>
</evidence>
<organism evidence="4 5">
    <name type="scientific">Armatimonas rosea</name>
    <dbReference type="NCBI Taxonomy" id="685828"/>
    <lineage>
        <taxon>Bacteria</taxon>
        <taxon>Bacillati</taxon>
        <taxon>Armatimonadota</taxon>
        <taxon>Armatimonadia</taxon>
        <taxon>Armatimonadales</taxon>
        <taxon>Armatimonadaceae</taxon>
        <taxon>Armatimonas</taxon>
    </lineage>
</organism>
<name>A0A7W9W868_ARMRO</name>
<dbReference type="GO" id="GO:0005975">
    <property type="term" value="P:carbohydrate metabolic process"/>
    <property type="evidence" value="ECO:0007669"/>
    <property type="project" value="TreeGrafter"/>
</dbReference>
<keyword evidence="1 4" id="KW-0378">Hydrolase</keyword>